<dbReference type="PANTHER" id="PTHR41164:SF1">
    <property type="entry name" value="CURLI PRODUCTION ASSEMBLY_TRANSPORT COMPONENT CSGG"/>
    <property type="match status" value="1"/>
</dbReference>
<evidence type="ECO:0000313" key="7">
    <source>
        <dbReference type="EMBL" id="KPQ09283.1"/>
    </source>
</evidence>
<evidence type="ECO:0000313" key="8">
    <source>
        <dbReference type="Proteomes" id="UP000050421"/>
    </source>
</evidence>
<dbReference type="InterPro" id="IPR005534">
    <property type="entry name" value="Curli_assmbl/transp-comp_CsgG"/>
</dbReference>
<name>A0A0P7X3I6_9BACT</name>
<dbReference type="OrthoDB" id="1110708at2"/>
<dbReference type="PANTHER" id="PTHR41164">
    <property type="entry name" value="CURLI PRODUCTION ASSEMBLY/TRANSPORT COMPONENT CSGG"/>
    <property type="match status" value="1"/>
</dbReference>
<evidence type="ECO:0000256" key="6">
    <source>
        <dbReference type="SAM" id="Phobius"/>
    </source>
</evidence>
<keyword evidence="4" id="KW-0564">Palmitate</keyword>
<evidence type="ECO:0000256" key="5">
    <source>
        <dbReference type="ARBA" id="ARBA00023288"/>
    </source>
</evidence>
<organism evidence="7 8">
    <name type="scientific">Algoriphagus marincola HL-49</name>
    <dbReference type="NCBI Taxonomy" id="1305737"/>
    <lineage>
        <taxon>Bacteria</taxon>
        <taxon>Pseudomonadati</taxon>
        <taxon>Bacteroidota</taxon>
        <taxon>Cytophagia</taxon>
        <taxon>Cytophagales</taxon>
        <taxon>Cyclobacteriaceae</taxon>
        <taxon>Algoriphagus</taxon>
    </lineage>
</organism>
<feature type="transmembrane region" description="Helical" evidence="6">
    <location>
        <begin position="12"/>
        <end position="32"/>
    </location>
</feature>
<evidence type="ECO:0000256" key="3">
    <source>
        <dbReference type="ARBA" id="ARBA00023136"/>
    </source>
</evidence>
<evidence type="ECO:0000256" key="2">
    <source>
        <dbReference type="ARBA" id="ARBA00022729"/>
    </source>
</evidence>
<dbReference type="Proteomes" id="UP000050421">
    <property type="component" value="Unassembled WGS sequence"/>
</dbReference>
<sequence length="466" mass="52181">MQLKSIHSYKRLIFVVLLLVLCFGYGCAPSYYQPFNDRDARLGPETPFKSELLGLPEPSEPIYVAVYKFRDQTGQYKESNVGANWSTAVTQGATNILIRALETSGWFVPIERENISNLLNERKIIRSSREQYEGTTNILLPPLLFAGVLLEGGIISYETNIFTGGAGVRYFGADASSQYREDRVSIYLRAVSTNNGKILKTVYTTKSILSQEVSAGFFRYVKFKRLLEAETGYTYNEPTEMAITEAVEKAVHSMILEGVVDGLWNFKSENDTTAQVMEAYQLEKEQNQKTDYIGRLHQGVDRSNMFLSLSGNFQTYVGDYSRTAFRPGFTGSLAFKLSNSLYMEGGFGFHQIEVPELFRSVDYHGDINLLYMANSTGKLSPFVSVGAGTFFDLNDQVGFSQNTYLPYVKYGGGLEYMLSGGTALTGKLFLNQMLNDQYDGIESGSFNDLIWGVNLGLRFYLGNNAK</sequence>
<dbReference type="Gene3D" id="3.40.50.10610">
    <property type="entry name" value="ABC-type transport auxiliary lipoprotein component"/>
    <property type="match status" value="2"/>
</dbReference>
<keyword evidence="5" id="KW-0449">Lipoprotein</keyword>
<dbReference type="PROSITE" id="PS51257">
    <property type="entry name" value="PROKAR_LIPOPROTEIN"/>
    <property type="match status" value="1"/>
</dbReference>
<dbReference type="STRING" id="1305737.GCA_000526355_00582"/>
<accession>A0A0P7X3I6</accession>
<dbReference type="SUPFAM" id="SSF56925">
    <property type="entry name" value="OMPA-like"/>
    <property type="match status" value="1"/>
</dbReference>
<keyword evidence="3 6" id="KW-0472">Membrane</keyword>
<protein>
    <submittedName>
        <fullName evidence="7">Curli secretion system secretin CsgG</fullName>
    </submittedName>
</protein>
<dbReference type="EMBL" id="LJXT01000146">
    <property type="protein sequence ID" value="KPQ09283.1"/>
    <property type="molecule type" value="Genomic_DNA"/>
</dbReference>
<dbReference type="PATRIC" id="fig|1305737.6.peg.285"/>
<dbReference type="AlphaFoldDB" id="A0A0P7X3I6"/>
<dbReference type="InterPro" id="IPR011250">
    <property type="entry name" value="OMP/PagP_B-barrel"/>
</dbReference>
<keyword evidence="6" id="KW-1133">Transmembrane helix</keyword>
<reference evidence="7 8" key="1">
    <citation type="submission" date="2015-09" db="EMBL/GenBank/DDBJ databases">
        <title>Identification and resolution of microdiversity through metagenomic sequencing of parallel consortia.</title>
        <authorList>
            <person name="Nelson W.C."/>
            <person name="Romine M.F."/>
            <person name="Lindemann S.R."/>
        </authorList>
    </citation>
    <scope>NUCLEOTIDE SEQUENCE [LARGE SCALE GENOMIC DNA]</scope>
    <source>
        <strain evidence="7">HL-49</strain>
    </source>
</reference>
<dbReference type="GO" id="GO:0030288">
    <property type="term" value="C:outer membrane-bounded periplasmic space"/>
    <property type="evidence" value="ECO:0007669"/>
    <property type="project" value="InterPro"/>
</dbReference>
<comment type="caution">
    <text evidence="7">The sequence shown here is derived from an EMBL/GenBank/DDBJ whole genome shotgun (WGS) entry which is preliminary data.</text>
</comment>
<dbReference type="Pfam" id="PF03783">
    <property type="entry name" value="CsgG"/>
    <property type="match status" value="1"/>
</dbReference>
<gene>
    <name evidence="7" type="primary">csgG</name>
    <name evidence="7" type="ORF">HLUCCX10_16470</name>
</gene>
<dbReference type="eggNOG" id="COG1462">
    <property type="taxonomic scope" value="Bacteria"/>
</dbReference>
<keyword evidence="2" id="KW-0732">Signal</keyword>
<evidence type="ECO:0000256" key="4">
    <source>
        <dbReference type="ARBA" id="ARBA00023139"/>
    </source>
</evidence>
<keyword evidence="6" id="KW-0812">Transmembrane</keyword>
<keyword evidence="1" id="KW-1003">Cell membrane</keyword>
<proteinExistence type="predicted"/>
<evidence type="ECO:0000256" key="1">
    <source>
        <dbReference type="ARBA" id="ARBA00022475"/>
    </source>
</evidence>